<dbReference type="InterPro" id="IPR000699">
    <property type="entry name" value="RIH_dom"/>
</dbReference>
<dbReference type="CDD" id="cd23263">
    <property type="entry name" value="beta-trefoil_MIR"/>
    <property type="match status" value="1"/>
</dbReference>
<keyword evidence="6" id="KW-0575">Peroxidase</keyword>
<dbReference type="Pfam" id="PF01365">
    <property type="entry name" value="RYDR_ITPR"/>
    <property type="match status" value="1"/>
</dbReference>
<dbReference type="PANTHER" id="PTHR13715:SF99">
    <property type="entry name" value="INOSITOL 1,4,5-TRISPHOSPHATE RECEPTOR-LIKE PROTEIN A"/>
    <property type="match status" value="1"/>
</dbReference>
<keyword evidence="2" id="KW-0175">Coiled coil</keyword>
<feature type="coiled-coil region" evidence="2">
    <location>
        <begin position="157"/>
        <end position="184"/>
    </location>
</feature>
<dbReference type="InterPro" id="IPR035910">
    <property type="entry name" value="RyR/IP3R_RIH_dom_sf"/>
</dbReference>
<accession>G0QP90</accession>
<keyword evidence="6" id="KW-0560">Oxidoreductase</keyword>
<dbReference type="Pfam" id="PF08709">
    <property type="entry name" value="Ins145_P3_rec"/>
    <property type="match status" value="1"/>
</dbReference>
<feature type="domain" description="Inositol 1,4,5-trisphosphate/ryanodine receptor" evidence="5">
    <location>
        <begin position="70"/>
        <end position="290"/>
    </location>
</feature>
<evidence type="ECO:0000256" key="1">
    <source>
        <dbReference type="ARBA" id="ARBA00022737"/>
    </source>
</evidence>
<gene>
    <name evidence="6" type="ORF">IMG5_065380</name>
</gene>
<evidence type="ECO:0000313" key="6">
    <source>
        <dbReference type="EMBL" id="EGR32970.1"/>
    </source>
</evidence>
<dbReference type="STRING" id="857967.G0QP90"/>
<dbReference type="GO" id="GO:0008854">
    <property type="term" value="F:exodeoxyribonuclease V activity"/>
    <property type="evidence" value="ECO:0007669"/>
    <property type="project" value="UniProtKB-EC"/>
</dbReference>
<dbReference type="InterPro" id="IPR036300">
    <property type="entry name" value="MIR_dom_sf"/>
</dbReference>
<dbReference type="OrthoDB" id="76898at2759"/>
<dbReference type="GO" id="GO:0016020">
    <property type="term" value="C:membrane"/>
    <property type="evidence" value="ECO:0007669"/>
    <property type="project" value="InterPro"/>
</dbReference>
<evidence type="ECO:0000259" key="3">
    <source>
        <dbReference type="Pfam" id="PF01365"/>
    </source>
</evidence>
<dbReference type="EMBL" id="GL983535">
    <property type="protein sequence ID" value="EGR32970.1"/>
    <property type="molecule type" value="Genomic_DNA"/>
</dbReference>
<reference evidence="6 7" key="1">
    <citation type="submission" date="2011-07" db="EMBL/GenBank/DDBJ databases">
        <authorList>
            <person name="Coyne R."/>
            <person name="Brami D."/>
            <person name="Johnson J."/>
            <person name="Hostetler J."/>
            <person name="Hannick L."/>
            <person name="Clark T."/>
            <person name="Cassidy-Hanley D."/>
            <person name="Inman J."/>
        </authorList>
    </citation>
    <scope>NUCLEOTIDE SEQUENCE [LARGE SCALE GENOMIC DNA]</scope>
    <source>
        <strain evidence="6 7">G5</strain>
    </source>
</reference>
<dbReference type="InterPro" id="IPR016093">
    <property type="entry name" value="MIR_motif"/>
</dbReference>
<dbReference type="Proteomes" id="UP000008983">
    <property type="component" value="Unassembled WGS sequence"/>
</dbReference>
<dbReference type="EC" id="1.11.1.7" evidence="6"/>
<evidence type="ECO:0000313" key="7">
    <source>
        <dbReference type="Proteomes" id="UP000008983"/>
    </source>
</evidence>
<dbReference type="EC" id="3.1.11.5" evidence="6"/>
<dbReference type="eggNOG" id="KOG3533">
    <property type="taxonomic scope" value="Eukaryota"/>
</dbReference>
<name>G0QP90_ICHMU</name>
<keyword evidence="1" id="KW-0677">Repeat</keyword>
<keyword evidence="6" id="KW-0378">Hydrolase</keyword>
<dbReference type="Gene3D" id="2.80.10.50">
    <property type="match status" value="2"/>
</dbReference>
<feature type="domain" description="MIR" evidence="4">
    <location>
        <begin position="475"/>
        <end position="609"/>
    </location>
</feature>
<proteinExistence type="predicted"/>
<dbReference type="PANTHER" id="PTHR13715">
    <property type="entry name" value="RYANODINE RECEPTOR AND IP3 RECEPTOR"/>
    <property type="match status" value="1"/>
</dbReference>
<dbReference type="SUPFAM" id="SSF100909">
    <property type="entry name" value="IP3 receptor type 1 binding core, domain 2"/>
    <property type="match status" value="2"/>
</dbReference>
<dbReference type="SUPFAM" id="SSF82109">
    <property type="entry name" value="MIR domain"/>
    <property type="match status" value="2"/>
</dbReference>
<sequence length="1836" mass="216906">MNSQQNTQQILISKDKNNEQPLTQTVQTFSKFADASCHKHSGVIKTQKTLQRSDEIILQQQQFTNEITEQIPLKFGDVLSLSPKDQFLKFITCDGFVQTKAYIKSLQYDGNGQLFDRCLFRIYPVFSVTNQQALISSYKRKNKTNNKYKRQTTVAKKSEEQKQAELQNNVIQEYKNNLDLYEKIKGTEISFNQDVQFLHLASNKFLVCNYIESDYEKENFKLELQEFSSQNTNFKILNSFSHQIRNNRIININDLVYITSSKTYLGRLPYIHCSEQKQKHEQHVEKQNVYNEIEDKQQASQFLKKWNQQKQYQNLQQSIQTINSYNDIPQESQISILEQQPKYKRKHSVDRNNYLLINNKIPNINILQLEAINGKRKGDANSIYLQIPGIQQINYMQHSHNSNNSDTSGYKNSYSPFSQMKLNEVGFKTVSIGTNNVSYHEKNRIKQEANLSLDQKTKWKIFKFSNFEEDKNLIQYGDIIWLHHIEQANTLILKKIDQQLAVTIENSIQKELFQKYEGNTNGMWVVEKICFYQGGKIHWDDIFFLRNFITGKYLNIEIKEKDNILEGYFNVLDAPQQTSFFQFTQIGFQQENDNFINKDSIFYIKSKFYDVKNKIKQIQIQKNILNQGWIHIKEKQHYEDAFKLYRATMAEIQEANFLVSCYPILSTQIENLKKLQSLTDKNQIVKELIRQDYEEQLKALNQCLLDIDNFCQNKIINISIDDQTLNYGEINQNRQRLLTELYYIDLISELLQNLLTEDELIEVVSIFKIDKKNKFVQKIKQCLKKQKYVKINVQKLEVQLINKSKYDFYNGEDILQEQTGIYKLIHHQKNKMIKQYNQYLKLKYNMAQIAYNLLIQICKDNNENGKYVYTNKLNMFKYQAKYIKEAIDFIISIVGRNEFILNNLTDDINFAERKKRNLRQTRSSSQSRLDTQIQLSTNTNKLDNDFNNLENNILIYIINSVCKFGSFNRNHNFLNFFRAICKFNDNGISVNQEVIFKLIQQKKTIEKSLFIPIQMLIQFQDNQQKEIVLDENLFGKDCPLQSNQQLIYLVEQIKLYSDLSLSRNYLWNDKLEQQFPLEYLISQVFNNRLHDEIRSAFCQLVSTVYVDHEPLNLLILPQMCRIYKSKYIKQIDYEQDVQLSQQNLIAIKKSKEIFKERKGFFEKLVTDCLGYINENIKDINAHYANIKKQYTNRITNIDQPGMDVLSNILTFNIVKLFITLIRFNILSLINQKNLYPEIMTSLVQLFEYDYSNMQLTLNLQQKRNERIKIAQNFAKQNKIFNDIKKGIKKTTMQLIDATQNIGCGLKMVGDYIGITNKKKKEIIEELAEYSENFLQNNSLIGGLITLIQMIKNSENQDAKNQKQLQIETDLKQEICKLLHFLYNMRMDYLILNFLTWFDQIGNQNNLLTLQEEQLQKKVQQILEEQLCTVIPNIYRTGIDDIDDQYKPNEKRFSLFNFFQKKDKVHKNKNKLKNFVNYIKDEDKVFPDLDFLLVGKQSDIHVINQIFLNLIKIQFIQKVSSEILPSLLVSFYLVSDSQLQDALLQLILKLFSQTHYLFNNVQQLEVLFDKNDILPYQVFQLRIYKLKLITEKSEVWLNAIAESIKNESFHNEDLQETNNALNDINSLFFKGSIVNDDKSITPSKFEIDKTRQKIFTFLEGSMPIINLIKDAQNQLVKFLKQSSICELSKMKIFQLLRNLYFVLTHFCINVEANQITLSKYIGFFLDEIAFDFGQLDLVDAIYRNNKFLCESFSDQNFKQIHNNIKEFGRQPRFLQILKVVQNYQNQGSNSNIHLIDNQILIFKLLIPKQITDQQELKNMINCYTEKSTRRKCIQDSI</sequence>
<dbReference type="Pfam" id="PF02815">
    <property type="entry name" value="MIR"/>
    <property type="match status" value="1"/>
</dbReference>
<dbReference type="GeneID" id="14909139"/>
<evidence type="ECO:0000256" key="2">
    <source>
        <dbReference type="SAM" id="Coils"/>
    </source>
</evidence>
<dbReference type="RefSeq" id="XP_004036956.1">
    <property type="nucleotide sequence ID" value="XM_004036908.1"/>
</dbReference>
<dbReference type="InParanoid" id="G0QP90"/>
<dbReference type="InterPro" id="IPR014821">
    <property type="entry name" value="Ins145_P3_rcpt"/>
</dbReference>
<organism evidence="6 7">
    <name type="scientific">Ichthyophthirius multifiliis</name>
    <name type="common">White spot disease agent</name>
    <name type="synonym">Ich</name>
    <dbReference type="NCBI Taxonomy" id="5932"/>
    <lineage>
        <taxon>Eukaryota</taxon>
        <taxon>Sar</taxon>
        <taxon>Alveolata</taxon>
        <taxon>Ciliophora</taxon>
        <taxon>Intramacronucleata</taxon>
        <taxon>Oligohymenophorea</taxon>
        <taxon>Hymenostomatida</taxon>
        <taxon>Ophryoglenina</taxon>
        <taxon>Ichthyophthirius</taxon>
    </lineage>
</organism>
<dbReference type="GO" id="GO:0005262">
    <property type="term" value="F:calcium channel activity"/>
    <property type="evidence" value="ECO:0007669"/>
    <property type="project" value="InterPro"/>
</dbReference>
<dbReference type="InterPro" id="IPR015925">
    <property type="entry name" value="Ryanodine_IP3_receptor"/>
</dbReference>
<evidence type="ECO:0000259" key="4">
    <source>
        <dbReference type="Pfam" id="PF02815"/>
    </source>
</evidence>
<feature type="domain" description="RIH" evidence="3">
    <location>
        <begin position="1643"/>
        <end position="1785"/>
    </location>
</feature>
<feature type="coiled-coil region" evidence="2">
    <location>
        <begin position="901"/>
        <end position="928"/>
    </location>
</feature>
<dbReference type="GO" id="GO:0140825">
    <property type="term" value="F:lactoperoxidase activity"/>
    <property type="evidence" value="ECO:0007669"/>
    <property type="project" value="UniProtKB-EC"/>
</dbReference>
<keyword evidence="7" id="KW-1185">Reference proteome</keyword>
<evidence type="ECO:0000259" key="5">
    <source>
        <dbReference type="Pfam" id="PF08709"/>
    </source>
</evidence>
<protein>
    <submittedName>
        <fullName evidence="6">MIR domain protein</fullName>
        <ecNumber evidence="6">1.11.1.7</ecNumber>
        <ecNumber evidence="6">3.1.11.5</ecNumber>
    </submittedName>
</protein>